<dbReference type="GO" id="GO:0003677">
    <property type="term" value="F:DNA binding"/>
    <property type="evidence" value="ECO:0007669"/>
    <property type="project" value="InterPro"/>
</dbReference>
<dbReference type="EMBL" id="QVOD01000032">
    <property type="protein sequence ID" value="RFT64879.1"/>
    <property type="molecule type" value="Genomic_DNA"/>
</dbReference>
<dbReference type="PATRIC" id="fig|1405.8.peg.3722"/>
<gene>
    <name evidence="3" type="ORF">D0U04_21190</name>
    <name evidence="2" type="ORF">DJ93_3616</name>
</gene>
<dbReference type="Gene3D" id="1.10.150.20">
    <property type="entry name" value="5' to 3' exonuclease, C-terminal subdomain"/>
    <property type="match status" value="1"/>
</dbReference>
<dbReference type="AlphaFoldDB" id="A0A090YUX3"/>
<sequence>MVTSEKTLRTCEKGHEYYKSSDCPTCPICENEKKPKSGFLSLLSSPARRALEHHGITTIEELSQYSEKEILKLHGIGPASLPKLRAALEEKGLSFK</sequence>
<feature type="domain" description="RNA polymerase alpha subunit C-terminal" evidence="1">
    <location>
        <begin position="43"/>
        <end position="90"/>
    </location>
</feature>
<dbReference type="InterPro" id="IPR011260">
    <property type="entry name" value="RNAP_asu_C"/>
</dbReference>
<accession>A0A090YUX3</accession>
<reference evidence="3 5" key="2">
    <citation type="submission" date="2018-08" db="EMBL/GenBank/DDBJ databases">
        <title>Bacillus clarus sp. nov. strain PS00077A.</title>
        <authorList>
            <person name="Mendez Acevedo M."/>
            <person name="Carroll L."/>
            <person name="Mukherjee M."/>
            <person name="Wiedmann M."/>
            <person name="Kovac J."/>
        </authorList>
    </citation>
    <scope>NUCLEOTIDE SEQUENCE [LARGE SCALE GENOMIC DNA]</scope>
    <source>
        <strain evidence="3 5">PS00077A</strain>
    </source>
</reference>
<dbReference type="EMBL" id="JMQC01000008">
    <property type="protein sequence ID" value="KFN02644.1"/>
    <property type="molecule type" value="Genomic_DNA"/>
</dbReference>
<dbReference type="Proteomes" id="UP000264294">
    <property type="component" value="Unassembled WGS sequence"/>
</dbReference>
<dbReference type="GO" id="GO:0003899">
    <property type="term" value="F:DNA-directed RNA polymerase activity"/>
    <property type="evidence" value="ECO:0007669"/>
    <property type="project" value="InterPro"/>
</dbReference>
<evidence type="ECO:0000313" key="4">
    <source>
        <dbReference type="Proteomes" id="UP000029389"/>
    </source>
</evidence>
<evidence type="ECO:0000313" key="5">
    <source>
        <dbReference type="Proteomes" id="UP000264294"/>
    </source>
</evidence>
<keyword evidence="5" id="KW-1185">Reference proteome</keyword>
<evidence type="ECO:0000313" key="2">
    <source>
        <dbReference type="EMBL" id="KFN02644.1"/>
    </source>
</evidence>
<dbReference type="STRING" id="1405.B7492_06295"/>
<comment type="caution">
    <text evidence="2">The sequence shown here is derived from an EMBL/GenBank/DDBJ whole genome shotgun (WGS) entry which is preliminary data.</text>
</comment>
<dbReference type="Proteomes" id="UP000029389">
    <property type="component" value="Unassembled WGS sequence"/>
</dbReference>
<dbReference type="Pfam" id="PF03118">
    <property type="entry name" value="RNA_pol_A_CTD"/>
    <property type="match status" value="1"/>
</dbReference>
<name>A0A090YUX3_9BACI</name>
<dbReference type="GO" id="GO:0006351">
    <property type="term" value="P:DNA-templated transcription"/>
    <property type="evidence" value="ECO:0007669"/>
    <property type="project" value="InterPro"/>
</dbReference>
<dbReference type="NCBIfam" id="NF005841">
    <property type="entry name" value="PRK07758.1"/>
    <property type="match status" value="1"/>
</dbReference>
<evidence type="ECO:0000313" key="3">
    <source>
        <dbReference type="EMBL" id="RFT64879.1"/>
    </source>
</evidence>
<reference evidence="2 4" key="1">
    <citation type="submission" date="2014-04" db="EMBL/GenBank/DDBJ databases">
        <authorList>
            <person name="Bishop-Lilly K.A."/>
            <person name="Broomall S.M."/>
            <person name="Chain P.S."/>
            <person name="Chertkov O."/>
            <person name="Coyne S.R."/>
            <person name="Daligault H.E."/>
            <person name="Davenport K.W."/>
            <person name="Erkkila T."/>
            <person name="Frey K.G."/>
            <person name="Gibbons H.S."/>
            <person name="Gu W."/>
            <person name="Jaissle J."/>
            <person name="Johnson S.L."/>
            <person name="Koroleva G.I."/>
            <person name="Ladner J.T."/>
            <person name="Lo C.-C."/>
            <person name="Minogue T.D."/>
            <person name="Munk C."/>
            <person name="Palacios G.F."/>
            <person name="Redden C.L."/>
            <person name="Rosenzweig C.N."/>
            <person name="Scholz M.B."/>
            <person name="Teshima H."/>
            <person name="Xu Y."/>
        </authorList>
    </citation>
    <scope>NUCLEOTIDE SEQUENCE [LARGE SCALE GENOMIC DNA]</scope>
    <source>
        <strain evidence="2 4">BHP</strain>
    </source>
</reference>
<dbReference type="RefSeq" id="WP_042982420.1">
    <property type="nucleotide sequence ID" value="NZ_JMQC01000008.1"/>
</dbReference>
<protein>
    <recommendedName>
        <fullName evidence="1">RNA polymerase alpha subunit C-terminal domain-containing protein</fullName>
    </recommendedName>
</protein>
<organism evidence="2 4">
    <name type="scientific">Bacillus clarus</name>
    <dbReference type="NCBI Taxonomy" id="2338372"/>
    <lineage>
        <taxon>Bacteria</taxon>
        <taxon>Bacillati</taxon>
        <taxon>Bacillota</taxon>
        <taxon>Bacilli</taxon>
        <taxon>Bacillales</taxon>
        <taxon>Bacillaceae</taxon>
        <taxon>Bacillus</taxon>
        <taxon>Bacillus cereus group</taxon>
    </lineage>
</organism>
<dbReference type="SUPFAM" id="SSF47789">
    <property type="entry name" value="C-terminal domain of RNA polymerase alpha subunit"/>
    <property type="match status" value="1"/>
</dbReference>
<proteinExistence type="predicted"/>
<evidence type="ECO:0000259" key="1">
    <source>
        <dbReference type="Pfam" id="PF03118"/>
    </source>
</evidence>